<feature type="signal peptide" evidence="8">
    <location>
        <begin position="1"/>
        <end position="17"/>
    </location>
</feature>
<dbReference type="PANTHER" id="PTHR14356">
    <property type="entry name" value="INTERLEUKIN-15-RELATED"/>
    <property type="match status" value="1"/>
</dbReference>
<keyword evidence="3 7" id="KW-0202">Cytokine</keyword>
<dbReference type="EMBL" id="JAERUA010000023">
    <property type="protein sequence ID" value="KAI1883635.1"/>
    <property type="molecule type" value="Genomic_DNA"/>
</dbReference>
<comment type="subcellular location">
    <subcellularLocation>
        <location evidence="1">Secreted</location>
    </subcellularLocation>
</comment>
<evidence type="ECO:0000256" key="6">
    <source>
        <dbReference type="ARBA" id="ARBA00023157"/>
    </source>
</evidence>
<comment type="caution">
    <text evidence="9">The sequence shown here is derived from an EMBL/GenBank/DDBJ whole genome shotgun (WGS) entry which is preliminary data.</text>
</comment>
<evidence type="ECO:0000256" key="8">
    <source>
        <dbReference type="SAM" id="SignalP"/>
    </source>
</evidence>
<dbReference type="GO" id="GO:0005126">
    <property type="term" value="F:cytokine receptor binding"/>
    <property type="evidence" value="ECO:0007669"/>
    <property type="project" value="InterPro"/>
</dbReference>
<comment type="similarity">
    <text evidence="2 7">Belongs to the IL-15/IL-21 family.</text>
</comment>
<dbReference type="PRINTS" id="PR01930">
    <property type="entry name" value="INTRLEUKIN15"/>
</dbReference>
<dbReference type="GO" id="GO:0042119">
    <property type="term" value="P:neutrophil activation"/>
    <property type="evidence" value="ECO:0007669"/>
    <property type="project" value="TreeGrafter"/>
</dbReference>
<dbReference type="SUPFAM" id="SSF47266">
    <property type="entry name" value="4-helical cytokines"/>
    <property type="match status" value="1"/>
</dbReference>
<name>A0A8T3CLK4_9TELE</name>
<sequence>MTAFVVLLALIFLKLYAWNRDSKAKRSVRHACFFCCLRYCQDSPPKGEIWIYFFVWSCLSAAAEAQRQDLIELRTFIENNKQDFKNSDHSYYTPSHDTTNKSCINNTLLCYILEAQVINYETRGGRSITILEAMTEEIRSLNSGMNSCSPCEAFEETNSTTFIKRFEMFIKIMQDLSS</sequence>
<evidence type="ECO:0000256" key="1">
    <source>
        <dbReference type="ARBA" id="ARBA00004613"/>
    </source>
</evidence>
<accession>A0A8T3CLK4</accession>
<protein>
    <recommendedName>
        <fullName evidence="7">Interleukin</fullName>
    </recommendedName>
</protein>
<dbReference type="Pfam" id="PF02372">
    <property type="entry name" value="IL15"/>
    <property type="match status" value="1"/>
</dbReference>
<dbReference type="Proteomes" id="UP000829720">
    <property type="component" value="Unassembled WGS sequence"/>
</dbReference>
<dbReference type="GO" id="GO:0001819">
    <property type="term" value="P:positive regulation of cytokine production"/>
    <property type="evidence" value="ECO:0007669"/>
    <property type="project" value="TreeGrafter"/>
</dbReference>
<feature type="chain" id="PRO_5035813793" description="Interleukin" evidence="8">
    <location>
        <begin position="18"/>
        <end position="178"/>
    </location>
</feature>
<keyword evidence="5 8" id="KW-0732">Signal</keyword>
<dbReference type="GO" id="GO:0042102">
    <property type="term" value="P:positive regulation of T cell proliferation"/>
    <property type="evidence" value="ECO:0007669"/>
    <property type="project" value="TreeGrafter"/>
</dbReference>
<dbReference type="InterPro" id="IPR020439">
    <property type="entry name" value="IL-15"/>
</dbReference>
<reference evidence="9" key="1">
    <citation type="submission" date="2021-01" db="EMBL/GenBank/DDBJ databases">
        <authorList>
            <person name="Zahm M."/>
            <person name="Roques C."/>
            <person name="Cabau C."/>
            <person name="Klopp C."/>
            <person name="Donnadieu C."/>
            <person name="Jouanno E."/>
            <person name="Lampietro C."/>
            <person name="Louis A."/>
            <person name="Herpin A."/>
            <person name="Echchiki A."/>
            <person name="Berthelot C."/>
            <person name="Parey E."/>
            <person name="Roest-Crollius H."/>
            <person name="Braasch I."/>
            <person name="Postlethwait J."/>
            <person name="Bobe J."/>
            <person name="Montfort J."/>
            <person name="Bouchez O."/>
            <person name="Begum T."/>
            <person name="Mejri S."/>
            <person name="Adams A."/>
            <person name="Chen W.-J."/>
            <person name="Guiguen Y."/>
        </authorList>
    </citation>
    <scope>NUCLEOTIDE SEQUENCE</scope>
    <source>
        <tissue evidence="9">Blood</tissue>
    </source>
</reference>
<dbReference type="InterPro" id="IPR009079">
    <property type="entry name" value="4_helix_cytokine-like_core"/>
</dbReference>
<evidence type="ECO:0000256" key="5">
    <source>
        <dbReference type="ARBA" id="ARBA00022729"/>
    </source>
</evidence>
<dbReference type="AlphaFoldDB" id="A0A8T3CLK4"/>
<keyword evidence="10" id="KW-1185">Reference proteome</keyword>
<dbReference type="GO" id="GO:0005125">
    <property type="term" value="F:cytokine activity"/>
    <property type="evidence" value="ECO:0007669"/>
    <property type="project" value="UniProtKB-KW"/>
</dbReference>
<evidence type="ECO:0000313" key="10">
    <source>
        <dbReference type="Proteomes" id="UP000829720"/>
    </source>
</evidence>
<dbReference type="PANTHER" id="PTHR14356:SF3">
    <property type="entry name" value="INTERLEUKIN-15"/>
    <property type="match status" value="1"/>
</dbReference>
<evidence type="ECO:0000256" key="4">
    <source>
        <dbReference type="ARBA" id="ARBA00022525"/>
    </source>
</evidence>
<organism evidence="9 10">
    <name type="scientific">Albula goreensis</name>
    <dbReference type="NCBI Taxonomy" id="1534307"/>
    <lineage>
        <taxon>Eukaryota</taxon>
        <taxon>Metazoa</taxon>
        <taxon>Chordata</taxon>
        <taxon>Craniata</taxon>
        <taxon>Vertebrata</taxon>
        <taxon>Euteleostomi</taxon>
        <taxon>Actinopterygii</taxon>
        <taxon>Neopterygii</taxon>
        <taxon>Teleostei</taxon>
        <taxon>Albuliformes</taxon>
        <taxon>Albulidae</taxon>
        <taxon>Albula</taxon>
    </lineage>
</organism>
<evidence type="ECO:0000313" key="9">
    <source>
        <dbReference type="EMBL" id="KAI1883635.1"/>
    </source>
</evidence>
<keyword evidence="4" id="KW-0964">Secreted</keyword>
<dbReference type="Gene3D" id="1.20.1250.70">
    <property type="entry name" value="Interleukin-15/Interleukin-21"/>
    <property type="match status" value="1"/>
</dbReference>
<dbReference type="GO" id="GO:0050778">
    <property type="term" value="P:positive regulation of immune response"/>
    <property type="evidence" value="ECO:0007669"/>
    <property type="project" value="TreeGrafter"/>
</dbReference>
<proteinExistence type="inferred from homology"/>
<evidence type="ECO:0000256" key="3">
    <source>
        <dbReference type="ARBA" id="ARBA00022514"/>
    </source>
</evidence>
<dbReference type="InterPro" id="IPR003443">
    <property type="entry name" value="IL-15/IL-21_fam"/>
</dbReference>
<dbReference type="GO" id="GO:0005615">
    <property type="term" value="C:extracellular space"/>
    <property type="evidence" value="ECO:0007669"/>
    <property type="project" value="UniProtKB-KW"/>
</dbReference>
<dbReference type="OrthoDB" id="8905762at2759"/>
<keyword evidence="6" id="KW-1015">Disulfide bond</keyword>
<evidence type="ECO:0000256" key="7">
    <source>
        <dbReference type="RuleBase" id="RU003453"/>
    </source>
</evidence>
<dbReference type="GO" id="GO:0006955">
    <property type="term" value="P:immune response"/>
    <property type="evidence" value="ECO:0007669"/>
    <property type="project" value="InterPro"/>
</dbReference>
<gene>
    <name evidence="9" type="ORF">AGOR_G00233600</name>
</gene>
<evidence type="ECO:0000256" key="2">
    <source>
        <dbReference type="ARBA" id="ARBA00006050"/>
    </source>
</evidence>